<dbReference type="AlphaFoldDB" id="A0A918P1N6"/>
<dbReference type="PANTHER" id="PTHR33498">
    <property type="entry name" value="TRANSPOSASE FOR INSERTION SEQUENCE ELEMENT IS1557"/>
    <property type="match status" value="1"/>
</dbReference>
<reference evidence="2" key="2">
    <citation type="submission" date="2020-09" db="EMBL/GenBank/DDBJ databases">
        <authorList>
            <person name="Sun Q."/>
            <person name="Ohkuma M."/>
        </authorList>
    </citation>
    <scope>NUCLEOTIDE SEQUENCE</scope>
    <source>
        <strain evidence="2">JCM 4790</strain>
    </source>
</reference>
<evidence type="ECO:0000313" key="3">
    <source>
        <dbReference type="Proteomes" id="UP000619244"/>
    </source>
</evidence>
<dbReference type="Proteomes" id="UP000619244">
    <property type="component" value="Unassembled WGS sequence"/>
</dbReference>
<dbReference type="Pfam" id="PF14690">
    <property type="entry name" value="Zn_ribbon_ISL3"/>
    <property type="match status" value="1"/>
</dbReference>
<dbReference type="InterPro" id="IPR029261">
    <property type="entry name" value="Transposase_Znf"/>
</dbReference>
<reference evidence="2" key="1">
    <citation type="journal article" date="2014" name="Int. J. Syst. Evol. Microbiol.">
        <title>Complete genome sequence of Corynebacterium casei LMG S-19264T (=DSM 44701T), isolated from a smear-ripened cheese.</title>
        <authorList>
            <consortium name="US DOE Joint Genome Institute (JGI-PGF)"/>
            <person name="Walter F."/>
            <person name="Albersmeier A."/>
            <person name="Kalinowski J."/>
            <person name="Ruckert C."/>
        </authorList>
    </citation>
    <scope>NUCLEOTIDE SEQUENCE</scope>
    <source>
        <strain evidence="2">JCM 4790</strain>
    </source>
</reference>
<dbReference type="InterPro" id="IPR047951">
    <property type="entry name" value="Transpos_ISL3"/>
</dbReference>
<dbReference type="PROSITE" id="PS50531">
    <property type="entry name" value="HTH_IS21"/>
    <property type="match status" value="1"/>
</dbReference>
<sequence>MVDGVILVVCEIRLEDLLPQLAAVRVEKVEASGDLLRIAARTSDDAAAVCPGCGTESDWVHSRYVRHVADEAVGGRAVVIDLSVRRLYCETSECPKATFAEQVTGLTVRYQRRTPALQHVVNAVAVTLAGSAGARLLAVLHCALSWATVLNCLMRIPVPSPAVPHVLGIDEFALRKGHRYATIIIDAATGARVDVLADRAKETVAAWLREHAGFEAVRRDGAGSFAQAVTDAAPHAVQIMDRWHLWHLLGEAAQREVLAHSACWVPVGPPIHEGRRAQTTRERWQQVHDLLDQGAGLLECARRLNLALNTVKRYARHSEPDRLIRAPQYRPTLVDPYREHLRRRRAEDPGVPVTHLLAEIRALGYTGSANLLVRYITQGRVEADHATLSPRRTTRLMLTDPAHLQEDQSALRDKLAAACPQMTALAAQIGDFAALLVPAPGNPERLNGWIARTRAGDLSFLHSFATGLERDRAAVDAALTLPWHNGRTEGVNHKIKLLKRQTYGRAGFPLLRQRILLN</sequence>
<comment type="caution">
    <text evidence="2">The sequence shown here is derived from an EMBL/GenBank/DDBJ whole genome shotgun (WGS) entry which is preliminary data.</text>
</comment>
<proteinExistence type="predicted"/>
<evidence type="ECO:0000313" key="2">
    <source>
        <dbReference type="EMBL" id="GGY10078.1"/>
    </source>
</evidence>
<dbReference type="Gene3D" id="1.10.10.60">
    <property type="entry name" value="Homeodomain-like"/>
    <property type="match status" value="1"/>
</dbReference>
<gene>
    <name evidence="2" type="ORF">GCM10010358_73280</name>
</gene>
<dbReference type="EMBL" id="BMVU01000072">
    <property type="protein sequence ID" value="GGY10078.1"/>
    <property type="molecule type" value="Genomic_DNA"/>
</dbReference>
<accession>A0A918P1N6</accession>
<dbReference type="Pfam" id="PF01610">
    <property type="entry name" value="DDE_Tnp_ISL3"/>
    <property type="match status" value="2"/>
</dbReference>
<dbReference type="InterPro" id="IPR017894">
    <property type="entry name" value="HTH_IS21_transposase_type"/>
</dbReference>
<dbReference type="NCBIfam" id="NF033550">
    <property type="entry name" value="transpos_ISL3"/>
    <property type="match status" value="1"/>
</dbReference>
<dbReference type="InterPro" id="IPR002560">
    <property type="entry name" value="Transposase_DDE"/>
</dbReference>
<keyword evidence="3" id="KW-1185">Reference proteome</keyword>
<protein>
    <submittedName>
        <fullName evidence="2">ISL3 family transposase</fullName>
    </submittedName>
</protein>
<dbReference type="PANTHER" id="PTHR33498:SF1">
    <property type="entry name" value="TRANSPOSASE FOR INSERTION SEQUENCE ELEMENT IS1557"/>
    <property type="match status" value="1"/>
</dbReference>
<name>A0A918P1N6_9ACTN</name>
<feature type="domain" description="HTH IS21-type" evidence="1">
    <location>
        <begin position="282"/>
        <end position="345"/>
    </location>
</feature>
<organism evidence="2 3">
    <name type="scientific">Streptomyces minutiscleroticus</name>
    <dbReference type="NCBI Taxonomy" id="68238"/>
    <lineage>
        <taxon>Bacteria</taxon>
        <taxon>Bacillati</taxon>
        <taxon>Actinomycetota</taxon>
        <taxon>Actinomycetes</taxon>
        <taxon>Kitasatosporales</taxon>
        <taxon>Streptomycetaceae</taxon>
        <taxon>Streptomyces</taxon>
    </lineage>
</organism>
<evidence type="ECO:0000259" key="1">
    <source>
        <dbReference type="PROSITE" id="PS50531"/>
    </source>
</evidence>